<dbReference type="AlphaFoldDB" id="A4E7W1"/>
<organism evidence="1 2">
    <name type="scientific">Collinsella aerofaciens (strain ATCC 25986 / DSM 3979 / JCM 10188 / KCTC 3647 / NCTC 11838 / VPI 1003)</name>
    <dbReference type="NCBI Taxonomy" id="411903"/>
    <lineage>
        <taxon>Bacteria</taxon>
        <taxon>Bacillati</taxon>
        <taxon>Actinomycetota</taxon>
        <taxon>Coriobacteriia</taxon>
        <taxon>Coriobacteriales</taxon>
        <taxon>Coriobacteriaceae</taxon>
        <taxon>Collinsella</taxon>
    </lineage>
</organism>
<dbReference type="Proteomes" id="UP000002979">
    <property type="component" value="Unassembled WGS sequence"/>
</dbReference>
<comment type="caution">
    <text evidence="1">The sequence shown here is derived from an EMBL/GenBank/DDBJ whole genome shotgun (WGS) entry which is preliminary data.</text>
</comment>
<reference evidence="1 2" key="1">
    <citation type="submission" date="2007-01" db="EMBL/GenBank/DDBJ databases">
        <title>Draft genome sequence of Collinsella aerofaciens (ATCC 25986).</title>
        <authorList>
            <person name="Sudarsanam P."/>
            <person name="Ley R."/>
            <person name="Guruge J."/>
            <person name="Turnbaugh P.J."/>
            <person name="Mahowald M."/>
            <person name="Liep D."/>
            <person name="Gordon J."/>
        </authorList>
    </citation>
    <scope>NUCLEOTIDE SEQUENCE [LARGE SCALE GENOMIC DNA]</scope>
    <source>
        <strain evidence="2">ATCC 25986 / DSM 3979 / JCM 10188 / KCTC 3647 / NCTC 11838 / VPI 1003</strain>
    </source>
</reference>
<gene>
    <name evidence="1" type="ORF">COLAER_00499</name>
</gene>
<evidence type="ECO:0000313" key="1">
    <source>
        <dbReference type="EMBL" id="EBA39976.1"/>
    </source>
</evidence>
<name>A4E7W1_COLAA</name>
<accession>A4E7W1</accession>
<reference evidence="1 2" key="2">
    <citation type="submission" date="2007-04" db="EMBL/GenBank/DDBJ databases">
        <authorList>
            <person name="Fulton L."/>
            <person name="Clifton S."/>
            <person name="Fulton B."/>
            <person name="Xu J."/>
            <person name="Minx P."/>
            <person name="Mardis E.R."/>
            <person name="Wilson R.K."/>
        </authorList>
    </citation>
    <scope>NUCLEOTIDE SEQUENCE [LARGE SCALE GENOMIC DNA]</scope>
    <source>
        <strain evidence="2">ATCC 25986 / DSM 3979 / JCM 10188 / KCTC 3647 / NCTC 11838 / VPI 1003</strain>
    </source>
</reference>
<dbReference type="EMBL" id="AAVN02000002">
    <property type="protein sequence ID" value="EBA39976.1"/>
    <property type="molecule type" value="Genomic_DNA"/>
</dbReference>
<protein>
    <submittedName>
        <fullName evidence="1">Uncharacterized protein</fullName>
    </submittedName>
</protein>
<evidence type="ECO:0000313" key="2">
    <source>
        <dbReference type="Proteomes" id="UP000002979"/>
    </source>
</evidence>
<sequence length="116" mass="12647">MTRANPFCDSISLSISSRSAIPSVEVGTHAGDLFGIYAKRIEEVVENEQLAIDKAPVNTLTVNQIVKLLLGKLRPLLANHRNSSIARHRKMKRRLKHAIPLGTNAGSKRGIGILGK</sequence>
<proteinExistence type="predicted"/>